<proteinExistence type="predicted"/>
<evidence type="ECO:0000313" key="2">
    <source>
        <dbReference type="Proteomes" id="UP001055811"/>
    </source>
</evidence>
<keyword evidence="2" id="KW-1185">Reference proteome</keyword>
<gene>
    <name evidence="1" type="ORF">L2E82_22296</name>
</gene>
<dbReference type="Proteomes" id="UP001055811">
    <property type="component" value="Linkage Group LG04"/>
</dbReference>
<organism evidence="1 2">
    <name type="scientific">Cichorium intybus</name>
    <name type="common">Chicory</name>
    <dbReference type="NCBI Taxonomy" id="13427"/>
    <lineage>
        <taxon>Eukaryota</taxon>
        <taxon>Viridiplantae</taxon>
        <taxon>Streptophyta</taxon>
        <taxon>Embryophyta</taxon>
        <taxon>Tracheophyta</taxon>
        <taxon>Spermatophyta</taxon>
        <taxon>Magnoliopsida</taxon>
        <taxon>eudicotyledons</taxon>
        <taxon>Gunneridae</taxon>
        <taxon>Pentapetalae</taxon>
        <taxon>asterids</taxon>
        <taxon>campanulids</taxon>
        <taxon>Asterales</taxon>
        <taxon>Asteraceae</taxon>
        <taxon>Cichorioideae</taxon>
        <taxon>Cichorieae</taxon>
        <taxon>Cichoriinae</taxon>
        <taxon>Cichorium</taxon>
    </lineage>
</organism>
<reference evidence="1 2" key="2">
    <citation type="journal article" date="2022" name="Mol. Ecol. Resour.">
        <title>The genomes of chicory, endive, great burdock and yacon provide insights into Asteraceae paleo-polyploidization history and plant inulin production.</title>
        <authorList>
            <person name="Fan W."/>
            <person name="Wang S."/>
            <person name="Wang H."/>
            <person name="Wang A."/>
            <person name="Jiang F."/>
            <person name="Liu H."/>
            <person name="Zhao H."/>
            <person name="Xu D."/>
            <person name="Zhang Y."/>
        </authorList>
    </citation>
    <scope>NUCLEOTIDE SEQUENCE [LARGE SCALE GENOMIC DNA]</scope>
    <source>
        <strain evidence="2">cv. Punajuju</strain>
        <tissue evidence="1">Leaves</tissue>
    </source>
</reference>
<name>A0ACB9DY40_CICIN</name>
<sequence>MATSKANVKAKATAPSRIPQYTPIITTTTPILPQRSQQIPVNNADLRPFFSRMTTTLRQSFAQRRPWFELIDRSNFSRPESLSEAASRVRKNLSYFRVNYTAILAVVVALSLLSHPISLFFFVGLVWSWLFLYLFRSPDQPVFLYDRNFSDRDTLGILIISTILVVFLTGLGSLMMYSSLVGLGFICVHGAFRVPQEVFAEDQEPDALAGLISFINITAAAAGVAAPTIPRV</sequence>
<protein>
    <submittedName>
        <fullName evidence="1">Uncharacterized protein</fullName>
    </submittedName>
</protein>
<dbReference type="EMBL" id="CM042012">
    <property type="protein sequence ID" value="KAI3751248.1"/>
    <property type="molecule type" value="Genomic_DNA"/>
</dbReference>
<evidence type="ECO:0000313" key="1">
    <source>
        <dbReference type="EMBL" id="KAI3751248.1"/>
    </source>
</evidence>
<reference evidence="2" key="1">
    <citation type="journal article" date="2022" name="Mol. Ecol. Resour.">
        <title>The genomes of chicory, endive, great burdock and yacon provide insights into Asteraceae palaeo-polyploidization history and plant inulin production.</title>
        <authorList>
            <person name="Fan W."/>
            <person name="Wang S."/>
            <person name="Wang H."/>
            <person name="Wang A."/>
            <person name="Jiang F."/>
            <person name="Liu H."/>
            <person name="Zhao H."/>
            <person name="Xu D."/>
            <person name="Zhang Y."/>
        </authorList>
    </citation>
    <scope>NUCLEOTIDE SEQUENCE [LARGE SCALE GENOMIC DNA]</scope>
    <source>
        <strain evidence="2">cv. Punajuju</strain>
    </source>
</reference>
<comment type="caution">
    <text evidence="1">The sequence shown here is derived from an EMBL/GenBank/DDBJ whole genome shotgun (WGS) entry which is preliminary data.</text>
</comment>
<accession>A0ACB9DY40</accession>